<reference evidence="6 7" key="1">
    <citation type="submission" date="2023-07" db="EMBL/GenBank/DDBJ databases">
        <title>Sorghum-associated microbial communities from plants grown in Nebraska, USA.</title>
        <authorList>
            <person name="Schachtman D."/>
        </authorList>
    </citation>
    <scope>NUCLEOTIDE SEQUENCE [LARGE SCALE GENOMIC DNA]</scope>
    <source>
        <strain evidence="6 7">CC482</strain>
    </source>
</reference>
<dbReference type="InterPro" id="IPR052708">
    <property type="entry name" value="PxpC"/>
</dbReference>
<comment type="caution">
    <text evidence="6">The sequence shown here is derived from an EMBL/GenBank/DDBJ whole genome shotgun (WGS) entry which is preliminary data.</text>
</comment>
<name>A0ABT9TUI9_PAEHA</name>
<keyword evidence="2" id="KW-0378">Hydrolase</keyword>
<evidence type="ECO:0000313" key="6">
    <source>
        <dbReference type="EMBL" id="MDQ0111022.1"/>
    </source>
</evidence>
<evidence type="ECO:0000256" key="2">
    <source>
        <dbReference type="ARBA" id="ARBA00022801"/>
    </source>
</evidence>
<dbReference type="Pfam" id="PF02626">
    <property type="entry name" value="CT_A_B"/>
    <property type="match status" value="1"/>
</dbReference>
<proteinExistence type="predicted"/>
<dbReference type="PANTHER" id="PTHR43309">
    <property type="entry name" value="5-OXOPROLINASE SUBUNIT C"/>
    <property type="match status" value="1"/>
</dbReference>
<sequence length="624" mass="66159">MFENDDASPLPRGGAERFRFYPLGDRAIVVECSESGGAADWSAMAQLANHVEANRERWMIDIVPAYTNVTVVYDPVLLWREESETDASGWSMPLTGNVPYELAEQRLLDVINRERSSRTGSVRGVEIPVCYGGEDGPDLAEAAAYAGLTEVELCRRHAEADYQVAMIGFMPGFPYLIGLPESIAQPRKALPRLRVEAGAVGIAGGQTGVYPLASPGGWQLIGRTPIKLFDAERGEPSLLRSGDTVRFVPVEKPPIGDEQVVAVPNDGESGGRQLRATAAGASDDEAGFRVRKPGLHTTIQDMGRAGYRSIGLPAGGAMDSYALRVANLLVGNEEAAAALELTLVGPELAAQDDMLIAVCGAYMAPTIDGEELPMWRPVWVRSGAVLRFGSALSGCRAYIAVAGGIGVPAVLGSRSTYTRAALGGLGGRRLAAGDVVPCGAAGAAAASRWAAAWMAALAARPGSWAAAPWFAQPLAYGGGSDEHGIWLRAMPGSEFGQFSEAARTAFYRERYRVAPDSDRMGCRLDGSPLTRTTHAELLSHGVTAGAVQVPPGGGPIVLAADCQTTGGYPKIAHVAGVDLPLLAQAKPGDTIRFRHVSLEEAQRLELARERELRRLALAIRCRLP</sequence>
<organism evidence="6 7">
    <name type="scientific">Paenibacillus harenae</name>
    <dbReference type="NCBI Taxonomy" id="306543"/>
    <lineage>
        <taxon>Bacteria</taxon>
        <taxon>Bacillati</taxon>
        <taxon>Bacillota</taxon>
        <taxon>Bacilli</taxon>
        <taxon>Bacillales</taxon>
        <taxon>Paenibacillaceae</taxon>
        <taxon>Paenibacillus</taxon>
    </lineage>
</organism>
<evidence type="ECO:0000256" key="1">
    <source>
        <dbReference type="ARBA" id="ARBA00022741"/>
    </source>
</evidence>
<gene>
    <name evidence="6" type="ORF">J2T15_000438</name>
</gene>
<keyword evidence="1" id="KW-0547">Nucleotide-binding</keyword>
<dbReference type="RefSeq" id="WP_307200595.1">
    <property type="nucleotide sequence ID" value="NZ_JAUSSU010000001.1"/>
</dbReference>
<dbReference type="Pfam" id="PF02682">
    <property type="entry name" value="CT_C_D"/>
    <property type="match status" value="1"/>
</dbReference>
<dbReference type="NCBIfam" id="TIGR00370">
    <property type="entry name" value="5-oxoprolinase subunit PxpB"/>
    <property type="match status" value="1"/>
</dbReference>
<dbReference type="Gene3D" id="2.40.100.10">
    <property type="entry name" value="Cyclophilin-like"/>
    <property type="match status" value="2"/>
</dbReference>
<dbReference type="InterPro" id="IPR010016">
    <property type="entry name" value="PxpB"/>
</dbReference>
<evidence type="ECO:0000256" key="3">
    <source>
        <dbReference type="ARBA" id="ARBA00022840"/>
    </source>
</evidence>
<accession>A0ABT9TUI9</accession>
<feature type="domain" description="Carboxyltransferase" evidence="5">
    <location>
        <begin position="309"/>
        <end position="611"/>
    </location>
</feature>
<dbReference type="SUPFAM" id="SSF160467">
    <property type="entry name" value="PH0987 N-terminal domain-like"/>
    <property type="match status" value="1"/>
</dbReference>
<evidence type="ECO:0000259" key="4">
    <source>
        <dbReference type="SMART" id="SM00796"/>
    </source>
</evidence>
<dbReference type="SUPFAM" id="SSF50891">
    <property type="entry name" value="Cyclophilin-like"/>
    <property type="match status" value="2"/>
</dbReference>
<dbReference type="PANTHER" id="PTHR43309:SF3">
    <property type="entry name" value="5-OXOPROLINASE SUBUNIT C"/>
    <property type="match status" value="1"/>
</dbReference>
<keyword evidence="7" id="KW-1185">Reference proteome</keyword>
<dbReference type="Proteomes" id="UP001229346">
    <property type="component" value="Unassembled WGS sequence"/>
</dbReference>
<dbReference type="SMART" id="SM00796">
    <property type="entry name" value="AHS1"/>
    <property type="match status" value="1"/>
</dbReference>
<keyword evidence="3" id="KW-0067">ATP-binding</keyword>
<dbReference type="NCBIfam" id="TIGR00724">
    <property type="entry name" value="urea_amlyse_rel"/>
    <property type="match status" value="1"/>
</dbReference>
<protein>
    <submittedName>
        <fullName evidence="6">KipI family sensor histidine kinase inhibitor</fullName>
    </submittedName>
</protein>
<dbReference type="GO" id="GO:0004860">
    <property type="term" value="F:protein kinase inhibitor activity"/>
    <property type="evidence" value="ECO:0007669"/>
    <property type="project" value="UniProtKB-KW"/>
</dbReference>
<dbReference type="Gene3D" id="3.30.1360.40">
    <property type="match status" value="1"/>
</dbReference>
<dbReference type="InterPro" id="IPR029000">
    <property type="entry name" value="Cyclophilin-like_dom_sf"/>
</dbReference>
<dbReference type="SMART" id="SM00797">
    <property type="entry name" value="AHS2"/>
    <property type="match status" value="1"/>
</dbReference>
<dbReference type="InterPro" id="IPR003833">
    <property type="entry name" value="CT_C_D"/>
</dbReference>
<keyword evidence="6" id="KW-0649">Protein kinase inhibitor</keyword>
<dbReference type="EMBL" id="JAUSSU010000001">
    <property type="protein sequence ID" value="MDQ0111022.1"/>
    <property type="molecule type" value="Genomic_DNA"/>
</dbReference>
<evidence type="ECO:0000313" key="7">
    <source>
        <dbReference type="Proteomes" id="UP001229346"/>
    </source>
</evidence>
<dbReference type="InterPro" id="IPR003778">
    <property type="entry name" value="CT_A_B"/>
</dbReference>
<feature type="domain" description="Carboxyltransferase" evidence="4">
    <location>
        <begin position="18"/>
        <end position="239"/>
    </location>
</feature>
<evidence type="ECO:0000259" key="5">
    <source>
        <dbReference type="SMART" id="SM00797"/>
    </source>
</evidence>